<dbReference type="AlphaFoldDB" id="A0A5P2H3U2"/>
<dbReference type="Gene3D" id="1.10.443.10">
    <property type="entry name" value="Intergrase catalytic core"/>
    <property type="match status" value="1"/>
</dbReference>
<organism evidence="3 4">
    <name type="scientific">Cupriavidus pauculus</name>
    <dbReference type="NCBI Taxonomy" id="82633"/>
    <lineage>
        <taxon>Bacteria</taxon>
        <taxon>Pseudomonadati</taxon>
        <taxon>Pseudomonadota</taxon>
        <taxon>Betaproteobacteria</taxon>
        <taxon>Burkholderiales</taxon>
        <taxon>Burkholderiaceae</taxon>
        <taxon>Cupriavidus</taxon>
    </lineage>
</organism>
<dbReference type="EMBL" id="CP044065">
    <property type="protein sequence ID" value="QET02175.1"/>
    <property type="molecule type" value="Genomic_DNA"/>
</dbReference>
<feature type="domain" description="Tyr recombinase" evidence="2">
    <location>
        <begin position="6"/>
        <end position="204"/>
    </location>
</feature>
<dbReference type="Proteomes" id="UP000322822">
    <property type="component" value="Chromosome 1"/>
</dbReference>
<sequence length="213" mass="23894">MINIDDPRVSFDPEDYQKIFSHPTFTTHATPAQGAAGGIAAHWMPLIACFSKARLEEIAQLRREDFKRESGADYFAIHNAKGSTKNKASNRAVPVHPVLTRLGLLDYVASLPSPDAPLFPLLKLSKLGKLSGSWGAWFAKFLRHEIGITDTRKTFHSFRHGFATNWRIRRLDEPVRFVIDGHALGSVGAKYGHTPIETRAYWMDKLVIKGFPL</sequence>
<evidence type="ECO:0000313" key="3">
    <source>
        <dbReference type="EMBL" id="QET02175.1"/>
    </source>
</evidence>
<dbReference type="GO" id="GO:0006310">
    <property type="term" value="P:DNA recombination"/>
    <property type="evidence" value="ECO:0007669"/>
    <property type="project" value="UniProtKB-KW"/>
</dbReference>
<evidence type="ECO:0000313" key="4">
    <source>
        <dbReference type="Proteomes" id="UP000322822"/>
    </source>
</evidence>
<keyword evidence="1" id="KW-0233">DNA recombination</keyword>
<protein>
    <recommendedName>
        <fullName evidence="2">Tyr recombinase domain-containing protein</fullName>
    </recommendedName>
</protein>
<evidence type="ECO:0000256" key="1">
    <source>
        <dbReference type="ARBA" id="ARBA00023172"/>
    </source>
</evidence>
<dbReference type="PROSITE" id="PS51898">
    <property type="entry name" value="TYR_RECOMBINASE"/>
    <property type="match status" value="1"/>
</dbReference>
<dbReference type="InterPro" id="IPR011010">
    <property type="entry name" value="DNA_brk_join_enz"/>
</dbReference>
<dbReference type="GO" id="GO:0003677">
    <property type="term" value="F:DNA binding"/>
    <property type="evidence" value="ECO:0007669"/>
    <property type="project" value="InterPro"/>
</dbReference>
<dbReference type="RefSeq" id="WP_150372216.1">
    <property type="nucleotide sequence ID" value="NZ_CP044065.1"/>
</dbReference>
<dbReference type="InterPro" id="IPR013762">
    <property type="entry name" value="Integrase-like_cat_sf"/>
</dbReference>
<evidence type="ECO:0000259" key="2">
    <source>
        <dbReference type="PROSITE" id="PS51898"/>
    </source>
</evidence>
<name>A0A5P2H3U2_9BURK</name>
<dbReference type="SUPFAM" id="SSF56349">
    <property type="entry name" value="DNA breaking-rejoining enzymes"/>
    <property type="match status" value="1"/>
</dbReference>
<dbReference type="GO" id="GO:0015074">
    <property type="term" value="P:DNA integration"/>
    <property type="evidence" value="ECO:0007669"/>
    <property type="project" value="InterPro"/>
</dbReference>
<dbReference type="InterPro" id="IPR002104">
    <property type="entry name" value="Integrase_catalytic"/>
</dbReference>
<dbReference type="OrthoDB" id="9784724at2"/>
<accession>A0A5P2H3U2</accession>
<gene>
    <name evidence="3" type="ORF">FOB72_09095</name>
</gene>
<reference evidence="3 4" key="1">
    <citation type="submission" date="2019-09" db="EMBL/GenBank/DDBJ databases">
        <title>FDA dAtabase for Regulatory Grade micrObial Sequences (FDA-ARGOS): Supporting development and validation of Infectious Disease Dx tests.</title>
        <authorList>
            <person name="Sciortino C."/>
            <person name="Tallon L."/>
            <person name="Sadzewicz L."/>
            <person name="Vavikolanu K."/>
            <person name="Mehta A."/>
            <person name="Aluvathingal J."/>
            <person name="Nadendla S."/>
            <person name="Nandy P."/>
            <person name="Geyer C."/>
            <person name="Yan Y."/>
            <person name="Sichtig H."/>
        </authorList>
    </citation>
    <scope>NUCLEOTIDE SEQUENCE [LARGE SCALE GENOMIC DNA]</scope>
    <source>
        <strain evidence="3 4">FDAARGOS_664</strain>
    </source>
</reference>
<proteinExistence type="predicted"/>